<dbReference type="Proteomes" id="UP000011087">
    <property type="component" value="Unassembled WGS sequence"/>
</dbReference>
<feature type="non-terminal residue" evidence="7">
    <location>
        <position position="166"/>
    </location>
</feature>
<evidence type="ECO:0000313" key="9">
    <source>
        <dbReference type="Proteomes" id="UP000011087"/>
    </source>
</evidence>
<dbReference type="EMBL" id="JH993603">
    <property type="protein sequence ID" value="EKX30749.1"/>
    <property type="molecule type" value="Genomic_DNA"/>
</dbReference>
<evidence type="ECO:0000256" key="3">
    <source>
        <dbReference type="ARBA" id="ARBA00022741"/>
    </source>
</evidence>
<protein>
    <recommendedName>
        <fullName evidence="6">Protein kinase domain-containing protein</fullName>
    </recommendedName>
</protein>
<gene>
    <name evidence="7" type="ORF">GUITHDRAFT_149697</name>
</gene>
<dbReference type="Pfam" id="PF00069">
    <property type="entry name" value="Pkinase"/>
    <property type="match status" value="2"/>
</dbReference>
<keyword evidence="5" id="KW-0067">ATP-binding</keyword>
<keyword evidence="4" id="KW-0418">Kinase</keyword>
<reference evidence="7 9" key="1">
    <citation type="journal article" date="2012" name="Nature">
        <title>Algal genomes reveal evolutionary mosaicism and the fate of nucleomorphs.</title>
        <authorList>
            <consortium name="DOE Joint Genome Institute"/>
            <person name="Curtis B.A."/>
            <person name="Tanifuji G."/>
            <person name="Burki F."/>
            <person name="Gruber A."/>
            <person name="Irimia M."/>
            <person name="Maruyama S."/>
            <person name="Arias M.C."/>
            <person name="Ball S.G."/>
            <person name="Gile G.H."/>
            <person name="Hirakawa Y."/>
            <person name="Hopkins J.F."/>
            <person name="Kuo A."/>
            <person name="Rensing S.A."/>
            <person name="Schmutz J."/>
            <person name="Symeonidi A."/>
            <person name="Elias M."/>
            <person name="Eveleigh R.J."/>
            <person name="Herman E.K."/>
            <person name="Klute M.J."/>
            <person name="Nakayama T."/>
            <person name="Obornik M."/>
            <person name="Reyes-Prieto A."/>
            <person name="Armbrust E.V."/>
            <person name="Aves S.J."/>
            <person name="Beiko R.G."/>
            <person name="Coutinho P."/>
            <person name="Dacks J.B."/>
            <person name="Durnford D.G."/>
            <person name="Fast N.M."/>
            <person name="Green B.R."/>
            <person name="Grisdale C.J."/>
            <person name="Hempel F."/>
            <person name="Henrissat B."/>
            <person name="Hoppner M.P."/>
            <person name="Ishida K."/>
            <person name="Kim E."/>
            <person name="Koreny L."/>
            <person name="Kroth P.G."/>
            <person name="Liu Y."/>
            <person name="Malik S.B."/>
            <person name="Maier U.G."/>
            <person name="McRose D."/>
            <person name="Mock T."/>
            <person name="Neilson J.A."/>
            <person name="Onodera N.T."/>
            <person name="Poole A.M."/>
            <person name="Pritham E.J."/>
            <person name="Richards T.A."/>
            <person name="Rocap G."/>
            <person name="Roy S.W."/>
            <person name="Sarai C."/>
            <person name="Schaack S."/>
            <person name="Shirato S."/>
            <person name="Slamovits C.H."/>
            <person name="Spencer D.F."/>
            <person name="Suzuki S."/>
            <person name="Worden A.Z."/>
            <person name="Zauner S."/>
            <person name="Barry K."/>
            <person name="Bell C."/>
            <person name="Bharti A.K."/>
            <person name="Crow J.A."/>
            <person name="Grimwood J."/>
            <person name="Kramer R."/>
            <person name="Lindquist E."/>
            <person name="Lucas S."/>
            <person name="Salamov A."/>
            <person name="McFadden G.I."/>
            <person name="Lane C.E."/>
            <person name="Keeling P.J."/>
            <person name="Gray M.W."/>
            <person name="Grigoriev I.V."/>
            <person name="Archibald J.M."/>
        </authorList>
    </citation>
    <scope>NUCLEOTIDE SEQUENCE</scope>
    <source>
        <strain evidence="7 9">CCMP2712</strain>
    </source>
</reference>
<dbReference type="PANTHER" id="PTHR24353">
    <property type="entry name" value="CYCLIC NUCLEOTIDE-DEPENDENT PROTEIN KINASE"/>
    <property type="match status" value="1"/>
</dbReference>
<keyword evidence="1" id="KW-0723">Serine/threonine-protein kinase</keyword>
<feature type="domain" description="Protein kinase" evidence="6">
    <location>
        <begin position="1"/>
        <end position="166"/>
    </location>
</feature>
<name>L1I4D9_GUITC</name>
<dbReference type="GO" id="GO:0005952">
    <property type="term" value="C:cAMP-dependent protein kinase complex"/>
    <property type="evidence" value="ECO:0007669"/>
    <property type="project" value="TreeGrafter"/>
</dbReference>
<evidence type="ECO:0000256" key="5">
    <source>
        <dbReference type="ARBA" id="ARBA00022840"/>
    </source>
</evidence>
<proteinExistence type="predicted"/>
<dbReference type="InterPro" id="IPR011009">
    <property type="entry name" value="Kinase-like_dom_sf"/>
</dbReference>
<keyword evidence="9" id="KW-1185">Reference proteome</keyword>
<sequence>HFTESQSKFYAAGIVLAFMYLHNRDILYRNLNPENVLVDVRGYIKLTDFQQAEGIVARPNNGRNEFTGERLKRHEYWTVTSHPAPALISKLAKSPPERPVHQHDRRQTTPHYLAPEVVSLRRHGKEADWWSLGILIHEMLCGYPPFFDSQPPGLYDKITREEIYFP</sequence>
<dbReference type="KEGG" id="gtt:GUITHDRAFT_149697"/>
<evidence type="ECO:0000313" key="7">
    <source>
        <dbReference type="EMBL" id="EKX30749.1"/>
    </source>
</evidence>
<dbReference type="eggNOG" id="KOG0616">
    <property type="taxonomic scope" value="Eukaryota"/>
</dbReference>
<dbReference type="OrthoDB" id="162894at2759"/>
<evidence type="ECO:0000256" key="1">
    <source>
        <dbReference type="ARBA" id="ARBA00022527"/>
    </source>
</evidence>
<dbReference type="GO" id="GO:0005829">
    <property type="term" value="C:cytosol"/>
    <property type="evidence" value="ECO:0007669"/>
    <property type="project" value="TreeGrafter"/>
</dbReference>
<dbReference type="HOGENOM" id="CLU_1607019_0_0_1"/>
<dbReference type="PaxDb" id="55529-EKX30749"/>
<accession>L1I4D9</accession>
<dbReference type="GO" id="GO:0004691">
    <property type="term" value="F:cAMP-dependent protein kinase activity"/>
    <property type="evidence" value="ECO:0007669"/>
    <property type="project" value="TreeGrafter"/>
</dbReference>
<feature type="non-terminal residue" evidence="7">
    <location>
        <position position="1"/>
    </location>
</feature>
<evidence type="ECO:0000259" key="6">
    <source>
        <dbReference type="PROSITE" id="PS50011"/>
    </source>
</evidence>
<keyword evidence="2" id="KW-0808">Transferase</keyword>
<organism evidence="7">
    <name type="scientific">Guillardia theta (strain CCMP2712)</name>
    <name type="common">Cryptophyte</name>
    <dbReference type="NCBI Taxonomy" id="905079"/>
    <lineage>
        <taxon>Eukaryota</taxon>
        <taxon>Cryptophyceae</taxon>
        <taxon>Pyrenomonadales</taxon>
        <taxon>Geminigeraceae</taxon>
        <taxon>Guillardia</taxon>
    </lineage>
</organism>
<evidence type="ECO:0000313" key="8">
    <source>
        <dbReference type="EnsemblProtists" id="EKX30749"/>
    </source>
</evidence>
<dbReference type="SMART" id="SM00220">
    <property type="entry name" value="S_TKc"/>
    <property type="match status" value="1"/>
</dbReference>
<dbReference type="PANTHER" id="PTHR24353:SF37">
    <property type="entry name" value="CAMP-DEPENDENT PROTEIN KINASE CATALYTIC SUBUNIT PRKX"/>
    <property type="match status" value="1"/>
</dbReference>
<reference evidence="9" key="2">
    <citation type="submission" date="2012-11" db="EMBL/GenBank/DDBJ databases">
        <authorList>
            <person name="Kuo A."/>
            <person name="Curtis B.A."/>
            <person name="Tanifuji G."/>
            <person name="Burki F."/>
            <person name="Gruber A."/>
            <person name="Irimia M."/>
            <person name="Maruyama S."/>
            <person name="Arias M.C."/>
            <person name="Ball S.G."/>
            <person name="Gile G.H."/>
            <person name="Hirakawa Y."/>
            <person name="Hopkins J.F."/>
            <person name="Rensing S.A."/>
            <person name="Schmutz J."/>
            <person name="Symeonidi A."/>
            <person name="Elias M."/>
            <person name="Eveleigh R.J."/>
            <person name="Herman E.K."/>
            <person name="Klute M.J."/>
            <person name="Nakayama T."/>
            <person name="Obornik M."/>
            <person name="Reyes-Prieto A."/>
            <person name="Armbrust E.V."/>
            <person name="Aves S.J."/>
            <person name="Beiko R.G."/>
            <person name="Coutinho P."/>
            <person name="Dacks J.B."/>
            <person name="Durnford D.G."/>
            <person name="Fast N.M."/>
            <person name="Green B.R."/>
            <person name="Grisdale C."/>
            <person name="Hempe F."/>
            <person name="Henrissat B."/>
            <person name="Hoppner M.P."/>
            <person name="Ishida K.-I."/>
            <person name="Kim E."/>
            <person name="Koreny L."/>
            <person name="Kroth P.G."/>
            <person name="Liu Y."/>
            <person name="Malik S.-B."/>
            <person name="Maier U.G."/>
            <person name="McRose D."/>
            <person name="Mock T."/>
            <person name="Neilson J.A."/>
            <person name="Onodera N.T."/>
            <person name="Poole A.M."/>
            <person name="Pritham E.J."/>
            <person name="Richards T.A."/>
            <person name="Rocap G."/>
            <person name="Roy S.W."/>
            <person name="Sarai C."/>
            <person name="Schaack S."/>
            <person name="Shirato S."/>
            <person name="Slamovits C.H."/>
            <person name="Spencer D.F."/>
            <person name="Suzuki S."/>
            <person name="Worden A.Z."/>
            <person name="Zauner S."/>
            <person name="Barry K."/>
            <person name="Bell C."/>
            <person name="Bharti A.K."/>
            <person name="Crow J.A."/>
            <person name="Grimwood J."/>
            <person name="Kramer R."/>
            <person name="Lindquist E."/>
            <person name="Lucas S."/>
            <person name="Salamov A."/>
            <person name="McFadden G.I."/>
            <person name="Lane C.E."/>
            <person name="Keeling P.J."/>
            <person name="Gray M.W."/>
            <person name="Grigoriev I.V."/>
            <person name="Archibald J.M."/>
        </authorList>
    </citation>
    <scope>NUCLEOTIDE SEQUENCE</scope>
    <source>
        <strain evidence="9">CCMP2712</strain>
    </source>
</reference>
<dbReference type="SUPFAM" id="SSF56112">
    <property type="entry name" value="Protein kinase-like (PK-like)"/>
    <property type="match status" value="1"/>
</dbReference>
<dbReference type="STRING" id="905079.L1I4D9"/>
<dbReference type="GeneID" id="17287469"/>
<dbReference type="RefSeq" id="XP_005817729.1">
    <property type="nucleotide sequence ID" value="XM_005817672.1"/>
</dbReference>
<reference evidence="8" key="3">
    <citation type="submission" date="2016-03" db="UniProtKB">
        <authorList>
            <consortium name="EnsemblProtists"/>
        </authorList>
    </citation>
    <scope>IDENTIFICATION</scope>
</reference>
<keyword evidence="3" id="KW-0547">Nucleotide-binding</keyword>
<evidence type="ECO:0000256" key="4">
    <source>
        <dbReference type="ARBA" id="ARBA00022777"/>
    </source>
</evidence>
<dbReference type="EnsemblProtists" id="EKX30749">
    <property type="protein sequence ID" value="EKX30749"/>
    <property type="gene ID" value="GUITHDRAFT_149697"/>
</dbReference>
<dbReference type="AlphaFoldDB" id="L1I4D9"/>
<evidence type="ECO:0000256" key="2">
    <source>
        <dbReference type="ARBA" id="ARBA00022679"/>
    </source>
</evidence>
<dbReference type="GO" id="GO:0005524">
    <property type="term" value="F:ATP binding"/>
    <property type="evidence" value="ECO:0007669"/>
    <property type="project" value="UniProtKB-KW"/>
</dbReference>
<dbReference type="Gene3D" id="1.10.510.10">
    <property type="entry name" value="Transferase(Phosphotransferase) domain 1"/>
    <property type="match status" value="1"/>
</dbReference>
<dbReference type="InterPro" id="IPR000719">
    <property type="entry name" value="Prot_kinase_dom"/>
</dbReference>
<dbReference type="PROSITE" id="PS50011">
    <property type="entry name" value="PROTEIN_KINASE_DOM"/>
    <property type="match status" value="1"/>
</dbReference>